<proteinExistence type="predicted"/>
<organism evidence="1 2">
    <name type="scientific">Arctium lappa</name>
    <name type="common">Greater burdock</name>
    <name type="synonym">Lappa major</name>
    <dbReference type="NCBI Taxonomy" id="4217"/>
    <lineage>
        <taxon>Eukaryota</taxon>
        <taxon>Viridiplantae</taxon>
        <taxon>Streptophyta</taxon>
        <taxon>Embryophyta</taxon>
        <taxon>Tracheophyta</taxon>
        <taxon>Spermatophyta</taxon>
        <taxon>Magnoliopsida</taxon>
        <taxon>eudicotyledons</taxon>
        <taxon>Gunneridae</taxon>
        <taxon>Pentapetalae</taxon>
        <taxon>asterids</taxon>
        <taxon>campanulids</taxon>
        <taxon>Asterales</taxon>
        <taxon>Asteraceae</taxon>
        <taxon>Carduoideae</taxon>
        <taxon>Cardueae</taxon>
        <taxon>Arctiinae</taxon>
        <taxon>Arctium</taxon>
    </lineage>
</organism>
<protein>
    <submittedName>
        <fullName evidence="1">Uncharacterized protein</fullName>
    </submittedName>
</protein>
<dbReference type="Proteomes" id="UP001055879">
    <property type="component" value="Linkage Group LG06"/>
</dbReference>
<keyword evidence="2" id="KW-1185">Reference proteome</keyword>
<evidence type="ECO:0000313" key="1">
    <source>
        <dbReference type="EMBL" id="KAI3719970.1"/>
    </source>
</evidence>
<accession>A0ACB9BDE1</accession>
<gene>
    <name evidence="1" type="ORF">L6452_20876</name>
</gene>
<sequence>MTVHLAKVLFKLYLVVYCLDDPKMASRCIRTVLILQGLGKERKYSSVPFSLYSVKLGSLTNAENLVNLWRKATYACQHHQELA</sequence>
<name>A0ACB9BDE1_ARCLA</name>
<dbReference type="EMBL" id="CM042052">
    <property type="protein sequence ID" value="KAI3719970.1"/>
    <property type="molecule type" value="Genomic_DNA"/>
</dbReference>
<evidence type="ECO:0000313" key="2">
    <source>
        <dbReference type="Proteomes" id="UP001055879"/>
    </source>
</evidence>
<reference evidence="2" key="1">
    <citation type="journal article" date="2022" name="Mol. Ecol. Resour.">
        <title>The genomes of chicory, endive, great burdock and yacon provide insights into Asteraceae palaeo-polyploidization history and plant inulin production.</title>
        <authorList>
            <person name="Fan W."/>
            <person name="Wang S."/>
            <person name="Wang H."/>
            <person name="Wang A."/>
            <person name="Jiang F."/>
            <person name="Liu H."/>
            <person name="Zhao H."/>
            <person name="Xu D."/>
            <person name="Zhang Y."/>
        </authorList>
    </citation>
    <scope>NUCLEOTIDE SEQUENCE [LARGE SCALE GENOMIC DNA]</scope>
    <source>
        <strain evidence="2">cv. Niubang</strain>
    </source>
</reference>
<comment type="caution">
    <text evidence="1">The sequence shown here is derived from an EMBL/GenBank/DDBJ whole genome shotgun (WGS) entry which is preliminary data.</text>
</comment>
<reference evidence="1 2" key="2">
    <citation type="journal article" date="2022" name="Mol. Ecol. Resour.">
        <title>The genomes of chicory, endive, great burdock and yacon provide insights into Asteraceae paleo-polyploidization history and plant inulin production.</title>
        <authorList>
            <person name="Fan W."/>
            <person name="Wang S."/>
            <person name="Wang H."/>
            <person name="Wang A."/>
            <person name="Jiang F."/>
            <person name="Liu H."/>
            <person name="Zhao H."/>
            <person name="Xu D."/>
            <person name="Zhang Y."/>
        </authorList>
    </citation>
    <scope>NUCLEOTIDE SEQUENCE [LARGE SCALE GENOMIC DNA]</scope>
    <source>
        <strain evidence="2">cv. Niubang</strain>
    </source>
</reference>